<dbReference type="InterPro" id="IPR003660">
    <property type="entry name" value="HAMP_dom"/>
</dbReference>
<comment type="subcellular location">
    <subcellularLocation>
        <location evidence="1">Membrane</location>
    </subcellularLocation>
</comment>
<feature type="region of interest" description="Disordered" evidence="6">
    <location>
        <begin position="480"/>
        <end position="500"/>
    </location>
</feature>
<dbReference type="SMART" id="SM00283">
    <property type="entry name" value="MA"/>
    <property type="match status" value="1"/>
</dbReference>
<feature type="domain" description="HAMP" evidence="9">
    <location>
        <begin position="407"/>
        <end position="459"/>
    </location>
</feature>
<dbReference type="Pfam" id="PF18947">
    <property type="entry name" value="HAMP_2"/>
    <property type="match status" value="1"/>
</dbReference>
<dbReference type="Pfam" id="PF00015">
    <property type="entry name" value="MCPsignal"/>
    <property type="match status" value="1"/>
</dbReference>
<evidence type="ECO:0000256" key="5">
    <source>
        <dbReference type="SAM" id="Coils"/>
    </source>
</evidence>
<dbReference type="PANTHER" id="PTHR43531:SF11">
    <property type="entry name" value="METHYL-ACCEPTING CHEMOTAXIS PROTEIN 3"/>
    <property type="match status" value="1"/>
</dbReference>
<evidence type="ECO:0000256" key="2">
    <source>
        <dbReference type="ARBA" id="ARBA00022500"/>
    </source>
</evidence>
<evidence type="ECO:0000259" key="9">
    <source>
        <dbReference type="PROSITE" id="PS50885"/>
    </source>
</evidence>
<evidence type="ECO:0000256" key="4">
    <source>
        <dbReference type="PROSITE-ProRule" id="PRU00284"/>
    </source>
</evidence>
<dbReference type="Proteomes" id="UP000509684">
    <property type="component" value="Chromosome"/>
</dbReference>
<evidence type="ECO:0000256" key="6">
    <source>
        <dbReference type="SAM" id="MobiDB-lite"/>
    </source>
</evidence>
<comment type="similarity">
    <text evidence="3">Belongs to the methyl-accepting chemotaxis (MCP) protein family.</text>
</comment>
<dbReference type="KEGG" id="acog:HWD57_22095"/>
<dbReference type="CDD" id="cd17527">
    <property type="entry name" value="HAMP_II"/>
    <property type="match status" value="3"/>
</dbReference>
<evidence type="ECO:0000256" key="1">
    <source>
        <dbReference type="ARBA" id="ARBA00004370"/>
    </source>
</evidence>
<accession>A0A7D5NF12</accession>
<dbReference type="CDD" id="cd11386">
    <property type="entry name" value="MCP_signal"/>
    <property type="match status" value="1"/>
</dbReference>
<dbReference type="Pfam" id="PF00672">
    <property type="entry name" value="HAMP"/>
    <property type="match status" value="1"/>
</dbReference>
<feature type="compositionally biased region" description="Low complexity" evidence="6">
    <location>
        <begin position="480"/>
        <end position="492"/>
    </location>
</feature>
<dbReference type="InterPro" id="IPR041395">
    <property type="entry name" value="McpB_HAMP_3rd"/>
</dbReference>
<keyword evidence="4" id="KW-0807">Transducer</keyword>
<keyword evidence="7" id="KW-0472">Membrane</keyword>
<dbReference type="CDD" id="cd17528">
    <property type="entry name" value="HAMP_III"/>
    <property type="match status" value="3"/>
</dbReference>
<evidence type="ECO:0000313" key="11">
    <source>
        <dbReference type="Proteomes" id="UP000509684"/>
    </source>
</evidence>
<evidence type="ECO:0000256" key="7">
    <source>
        <dbReference type="SAM" id="Phobius"/>
    </source>
</evidence>
<dbReference type="SUPFAM" id="SSF58104">
    <property type="entry name" value="Methyl-accepting chemotaxis protein (MCP) signaling domain"/>
    <property type="match status" value="1"/>
</dbReference>
<dbReference type="SUPFAM" id="SSF158472">
    <property type="entry name" value="HAMP domain-like"/>
    <property type="match status" value="1"/>
</dbReference>
<dbReference type="InterPro" id="IPR004089">
    <property type="entry name" value="MCPsignal_dom"/>
</dbReference>
<dbReference type="Gene3D" id="1.10.287.950">
    <property type="entry name" value="Methyl-accepting chemotaxis protein"/>
    <property type="match status" value="1"/>
</dbReference>
<dbReference type="PANTHER" id="PTHR43531">
    <property type="entry name" value="PROTEIN ICFG"/>
    <property type="match status" value="1"/>
</dbReference>
<organism evidence="10 11">
    <name type="scientific">Candidatus Accumulibacter cognatus</name>
    <dbReference type="NCBI Taxonomy" id="2954383"/>
    <lineage>
        <taxon>Bacteria</taxon>
        <taxon>Pseudomonadati</taxon>
        <taxon>Pseudomonadota</taxon>
        <taxon>Betaproteobacteria</taxon>
        <taxon>Candidatus Accumulibacter</taxon>
    </lineage>
</organism>
<evidence type="ECO:0000259" key="8">
    <source>
        <dbReference type="PROSITE" id="PS50111"/>
    </source>
</evidence>
<dbReference type="EMBL" id="CP058708">
    <property type="protein sequence ID" value="QLH52694.1"/>
    <property type="molecule type" value="Genomic_DNA"/>
</dbReference>
<name>A0A7D5NF12_9PROT</name>
<evidence type="ECO:0000313" key="10">
    <source>
        <dbReference type="EMBL" id="QLH52694.1"/>
    </source>
</evidence>
<dbReference type="GO" id="GO:0005886">
    <property type="term" value="C:plasma membrane"/>
    <property type="evidence" value="ECO:0007669"/>
    <property type="project" value="TreeGrafter"/>
</dbReference>
<feature type="domain" description="HAMP" evidence="9">
    <location>
        <begin position="46"/>
        <end position="98"/>
    </location>
</feature>
<gene>
    <name evidence="10" type="ORF">HWD57_22095</name>
</gene>
<dbReference type="SMART" id="SM00304">
    <property type="entry name" value="HAMP"/>
    <property type="match status" value="2"/>
</dbReference>
<dbReference type="AlphaFoldDB" id="A0A7D5NF12"/>
<dbReference type="FunFam" id="1.10.287.950:FF:000001">
    <property type="entry name" value="Methyl-accepting chemotaxis sensory transducer"/>
    <property type="match status" value="1"/>
</dbReference>
<dbReference type="InterPro" id="IPR051310">
    <property type="entry name" value="MCP_chemotaxis"/>
</dbReference>
<feature type="compositionally biased region" description="Low complexity" evidence="6">
    <location>
        <begin position="703"/>
        <end position="721"/>
    </location>
</feature>
<dbReference type="GO" id="GO:0007165">
    <property type="term" value="P:signal transduction"/>
    <property type="evidence" value="ECO:0007669"/>
    <property type="project" value="UniProtKB-KW"/>
</dbReference>
<keyword evidence="2" id="KW-0145">Chemotaxis</keyword>
<feature type="transmembrane region" description="Helical" evidence="7">
    <location>
        <begin position="25"/>
        <end position="44"/>
    </location>
</feature>
<evidence type="ECO:0000256" key="3">
    <source>
        <dbReference type="ARBA" id="ARBA00029447"/>
    </source>
</evidence>
<dbReference type="GO" id="GO:0006935">
    <property type="term" value="P:chemotaxis"/>
    <property type="evidence" value="ECO:0007669"/>
    <property type="project" value="UniProtKB-KW"/>
</dbReference>
<reference evidence="10 11" key="1">
    <citation type="journal article" date="2019" name="Microbiome">
        <title>Annotated bacterial chromosomes from frame-shift-corrected long-read metagenomic data.</title>
        <authorList>
            <person name="Arumugam K."/>
            <person name="Bagci C."/>
            <person name="Bessarab I."/>
            <person name="Beier S."/>
            <person name="Buchfink B."/>
            <person name="Gorska A."/>
            <person name="Qiu G."/>
            <person name="Huson D.H."/>
            <person name="Williams R.B.H."/>
        </authorList>
    </citation>
    <scope>NUCLEOTIDE SEQUENCE [LARGE SCALE GENOMIC DNA]</scope>
    <source>
        <strain evidence="10">SSA1</strain>
    </source>
</reference>
<dbReference type="PRINTS" id="PR00260">
    <property type="entry name" value="CHEMTRNSDUCR"/>
</dbReference>
<keyword evidence="7" id="KW-1133">Transmembrane helix</keyword>
<protein>
    <submittedName>
        <fullName evidence="10">HAMP domain-containing protein</fullName>
    </submittedName>
</protein>
<feature type="coiled-coil region" evidence="5">
    <location>
        <begin position="650"/>
        <end position="688"/>
    </location>
</feature>
<dbReference type="GO" id="GO:0004888">
    <property type="term" value="F:transmembrane signaling receptor activity"/>
    <property type="evidence" value="ECO:0007669"/>
    <property type="project" value="InterPro"/>
</dbReference>
<dbReference type="Pfam" id="PF18575">
    <property type="entry name" value="HAMP_N3"/>
    <property type="match status" value="3"/>
</dbReference>
<feature type="domain" description="Methyl-accepting transducer" evidence="8">
    <location>
        <begin position="464"/>
        <end position="679"/>
    </location>
</feature>
<keyword evidence="5" id="KW-0175">Coiled coil</keyword>
<dbReference type="PROSITE" id="PS50111">
    <property type="entry name" value="CHEMOTAXIS_TRANSDUC_2"/>
    <property type="match status" value="1"/>
</dbReference>
<dbReference type="InterPro" id="IPR004090">
    <property type="entry name" value="Chemotax_Me-accpt_rcpt"/>
</dbReference>
<sequence>MDYQTELAEKVGVDADALASSTRTLIIGLAIAALLIVGLLALLITRSITGPIGKLVAATGKMAEGDFNFKLDIDNKDEVGVLTKSIQALQANVKLLIDEMNRMSREHDAGDIDVKIDEGKFTNDFQVMARGVNNMVFGHIAVKKKAMACIKEFGEGNFDAPLEQFPGKKKFINDTIEAVRSNLKLLIAEMNHMSKEHDAGDIDVKIDEGKFRNDFQVMARGVNNMVFGHIAVKKKAMACIKEFGEGNFDAPLEQFPGKKKFINDTIETVRSNLKLLIAEMNHMSKEHDAGDIDVKIDEGKFRNDFQVMARGVNNMVFGHIAVKKKAMACIKEFGEGNFDVPLEQFPGKKSFINETIEQVRSNIRALVSDVNMLSKAAIEGKLGTRADAAKHRGDFQRIVAGVNETLDNVVDPINEVRRIMGAMASGDLTQTITSSYRGDFDELKNAINQTVAKLVATIGEVRTAADNLSNASGQISATAQSLSQSSSQQAASVEETTASMEEMSASILQNTENAKVTDSMASSAARQAIEGGEAVTKTVEAMKTIAEKIGIVDDIAYQTNLLALNAAIEAARAGEHGKGFAVVAAEVRKLAERSQVAAQEISQVARDSVKLAERAGSLLTEMVPSIKKTSDLVQEITAASQEQNSGVGQINGAMGQLNQATQQNASASEELAATAEEMGSQAEQLQELMTFFELADRAHSAVPTKRNPTARRPAAAAPRTKGSGGGSVLASAERDFERF</sequence>
<dbReference type="Gene3D" id="1.20.120.1530">
    <property type="match status" value="4"/>
</dbReference>
<dbReference type="CDD" id="cd06225">
    <property type="entry name" value="HAMP"/>
    <property type="match status" value="2"/>
</dbReference>
<proteinExistence type="inferred from homology"/>
<dbReference type="PROSITE" id="PS50885">
    <property type="entry name" value="HAMP"/>
    <property type="match status" value="2"/>
</dbReference>
<keyword evidence="7" id="KW-0812">Transmembrane</keyword>
<feature type="region of interest" description="Disordered" evidence="6">
    <location>
        <begin position="699"/>
        <end position="739"/>
    </location>
</feature>